<evidence type="ECO:0000256" key="5">
    <source>
        <dbReference type="RuleBase" id="RU361154"/>
    </source>
</evidence>
<dbReference type="FunFam" id="3.20.20.80:FF:000018">
    <property type="entry name" value="Beta-galactosidase"/>
    <property type="match status" value="1"/>
</dbReference>
<dbReference type="InterPro" id="IPR014718">
    <property type="entry name" value="GH-type_carb-bd"/>
</dbReference>
<evidence type="ECO:0000256" key="4">
    <source>
        <dbReference type="ARBA" id="ARBA00032230"/>
    </source>
</evidence>
<accession>A0AAN7BX49</accession>
<evidence type="ECO:0000259" key="7">
    <source>
        <dbReference type="SMART" id="SM01038"/>
    </source>
</evidence>
<evidence type="ECO:0000256" key="1">
    <source>
        <dbReference type="ARBA" id="ARBA00007401"/>
    </source>
</evidence>
<dbReference type="InterPro" id="IPR008979">
    <property type="entry name" value="Galactose-bd-like_sf"/>
</dbReference>
<dbReference type="SMART" id="SM01038">
    <property type="entry name" value="Bgal_small_N"/>
    <property type="match status" value="1"/>
</dbReference>
<proteinExistence type="inferred from homology"/>
<dbReference type="SUPFAM" id="SSF49785">
    <property type="entry name" value="Galactose-binding domain-like"/>
    <property type="match status" value="1"/>
</dbReference>
<evidence type="ECO:0000256" key="2">
    <source>
        <dbReference type="ARBA" id="ARBA00022801"/>
    </source>
</evidence>
<evidence type="ECO:0000256" key="3">
    <source>
        <dbReference type="ARBA" id="ARBA00023295"/>
    </source>
</evidence>
<dbReference type="PANTHER" id="PTHR46323">
    <property type="entry name" value="BETA-GALACTOSIDASE"/>
    <property type="match status" value="1"/>
</dbReference>
<dbReference type="GO" id="GO:0005990">
    <property type="term" value="P:lactose catabolic process"/>
    <property type="evidence" value="ECO:0007669"/>
    <property type="project" value="TreeGrafter"/>
</dbReference>
<sequence length="1070" mass="120464">MDPSLQDNQVPVLNLQQDEGRNDYENEAVFRRNALPPRSYYIPETALLLNGTWEFHFASTPLKAPLPSLEVADTDREGWTTIQVPGHWQLQGHGRPHYTNVQYPIPVCPPYVPTENPTGTYRRRFHVPHSWNREDELHLRFDGVDSAYHVWVNKILVGYAQGSRNPTEFDVTDYVEPNGVNELVVRVYQWSDGSYIEDQDQWWLSGIFRDVHLIAFPQDARINDYFIQTDFDDKYRDAELNIKLNLVTSSSASIRIILREQAQYSGEIVAQRDLEYGMAVEETLEVSLPIRAPKKWTAETPYLYDVELILTSGSMTQTIGQKVGFRKVEIKNGLICVNGTPVTFNGVNRHDHHPLFGRAVPVDFIRRDLRMMKSHNINALRCSHYPSHPKLFDIADELGLWVIDEADLECHGFYDAVARPEDIPEDMDYEERKKLVFSKAAKYTSDNPSWKDAYLDRMEQMIHRDKNHPSVIIWSLGNEAFYGQNHQAMYDLAKTLDPSRPIHYEGDPLAQSADMYSYMYPSIERLTKLVTTEGVKPDGTFDKPVILCEYAHAMGNGPGWLEDYQKLFRKYPRLQGGFIWEWANHGLLKKGDDGKEYYAYGGDFGDTPNDGTFVMDGLVNSRHDPTPGLVELKKVIQPVLISVEGLTVTITNLYNFIGLEHLTAEYKVQSFGGSSEPDTLVHGAFDLPAILPGETKKASLDDKLASTLNGLGGKDVFLTISLILRHTTAWAKAGHEIAWHQHRTTLPSDKTTYLELQTSNRDLASRVRLNQSATSLTVSDNGFCFVFDKTTGHLRLWEVDQSHLLIPDPGTGSALSLGFWRPHTDNDIPHSLPYWKRFGLDALTSQLRSIKTTTAPEAITIVSNLYIAPPVLNWGFNAEISYTINNSGALNISVRLNPVGYHPPSHIPRVGLNLRLAPRFDKVKWLGLGPGESYPDKQSAQRVDVYDSDIEGLHTGYDVPQENGNRMGTRWLLLGNSGIISPGIRVTGKDSKIFSFAASKYSAKTIEEARHPCDLEGKEEKDGAILVKLDAEVAGVGTAACGPGVREDLLVKVEEDGMKFGFVLKPMGLC</sequence>
<organism evidence="8 9">
    <name type="scientific">Podospora fimiseda</name>
    <dbReference type="NCBI Taxonomy" id="252190"/>
    <lineage>
        <taxon>Eukaryota</taxon>
        <taxon>Fungi</taxon>
        <taxon>Dikarya</taxon>
        <taxon>Ascomycota</taxon>
        <taxon>Pezizomycotina</taxon>
        <taxon>Sordariomycetes</taxon>
        <taxon>Sordariomycetidae</taxon>
        <taxon>Sordariales</taxon>
        <taxon>Podosporaceae</taxon>
        <taxon>Podospora</taxon>
    </lineage>
</organism>
<dbReference type="Gene3D" id="2.60.120.260">
    <property type="entry name" value="Galactose-binding domain-like"/>
    <property type="match status" value="1"/>
</dbReference>
<evidence type="ECO:0000313" key="9">
    <source>
        <dbReference type="Proteomes" id="UP001301958"/>
    </source>
</evidence>
<dbReference type="Gene3D" id="2.70.98.10">
    <property type="match status" value="1"/>
</dbReference>
<dbReference type="Proteomes" id="UP001301958">
    <property type="component" value="Unassembled WGS sequence"/>
</dbReference>
<dbReference type="InterPro" id="IPR050347">
    <property type="entry name" value="Bact_Beta-galactosidase"/>
</dbReference>
<dbReference type="Pfam" id="PF02929">
    <property type="entry name" value="Bgal_small_N"/>
    <property type="match status" value="1"/>
</dbReference>
<comment type="similarity">
    <text evidence="1 5">Belongs to the glycosyl hydrolase 2 family.</text>
</comment>
<dbReference type="AlphaFoldDB" id="A0AAN7BX49"/>
<dbReference type="PROSITE" id="PS00608">
    <property type="entry name" value="GLYCOSYL_HYDROL_F2_2"/>
    <property type="match status" value="1"/>
</dbReference>
<dbReference type="EMBL" id="MU865294">
    <property type="protein sequence ID" value="KAK4231087.1"/>
    <property type="molecule type" value="Genomic_DNA"/>
</dbReference>
<dbReference type="GO" id="GO:0030246">
    <property type="term" value="F:carbohydrate binding"/>
    <property type="evidence" value="ECO:0007669"/>
    <property type="project" value="InterPro"/>
</dbReference>
<dbReference type="InterPro" id="IPR013783">
    <property type="entry name" value="Ig-like_fold"/>
</dbReference>
<dbReference type="SUPFAM" id="SSF49303">
    <property type="entry name" value="beta-Galactosidase/glucuronidase domain"/>
    <property type="match status" value="2"/>
</dbReference>
<dbReference type="GO" id="GO:0009341">
    <property type="term" value="C:beta-galactosidase complex"/>
    <property type="evidence" value="ECO:0007669"/>
    <property type="project" value="InterPro"/>
</dbReference>
<dbReference type="PANTHER" id="PTHR46323:SF1">
    <property type="entry name" value="LACTASE"/>
    <property type="match status" value="1"/>
</dbReference>
<gene>
    <name evidence="8" type="ORF">QBC38DRAFT_506838</name>
</gene>
<dbReference type="InterPro" id="IPR006102">
    <property type="entry name" value="Ig-like_GH2"/>
</dbReference>
<dbReference type="InterPro" id="IPR032312">
    <property type="entry name" value="LacZ_4"/>
</dbReference>
<feature type="compositionally biased region" description="Polar residues" evidence="6">
    <location>
        <begin position="1"/>
        <end position="17"/>
    </location>
</feature>
<dbReference type="Gene3D" id="2.60.40.10">
    <property type="entry name" value="Immunoglobulins"/>
    <property type="match status" value="2"/>
</dbReference>
<name>A0AAN7BX49_9PEZI</name>
<dbReference type="Gene3D" id="3.20.20.80">
    <property type="entry name" value="Glycosidases"/>
    <property type="match status" value="1"/>
</dbReference>
<evidence type="ECO:0000256" key="6">
    <source>
        <dbReference type="SAM" id="MobiDB-lite"/>
    </source>
</evidence>
<evidence type="ECO:0000313" key="8">
    <source>
        <dbReference type="EMBL" id="KAK4231087.1"/>
    </source>
</evidence>
<dbReference type="InterPro" id="IPR017853">
    <property type="entry name" value="GH"/>
</dbReference>
<dbReference type="GO" id="GO:0004565">
    <property type="term" value="F:beta-galactosidase activity"/>
    <property type="evidence" value="ECO:0007669"/>
    <property type="project" value="InterPro"/>
</dbReference>
<dbReference type="Pfam" id="PF16353">
    <property type="entry name" value="LacZ_4"/>
    <property type="match status" value="1"/>
</dbReference>
<feature type="region of interest" description="Disordered" evidence="6">
    <location>
        <begin position="1"/>
        <end position="24"/>
    </location>
</feature>
<dbReference type="PROSITE" id="PS00719">
    <property type="entry name" value="GLYCOSYL_HYDROL_F2_1"/>
    <property type="match status" value="1"/>
</dbReference>
<dbReference type="SUPFAM" id="SSF74650">
    <property type="entry name" value="Galactose mutarotase-like"/>
    <property type="match status" value="1"/>
</dbReference>
<dbReference type="InterPro" id="IPR006104">
    <property type="entry name" value="Glyco_hydro_2_N"/>
</dbReference>
<dbReference type="FunFam" id="2.60.120.260:FF:000125">
    <property type="entry name" value="Intracellular beta-galactosidase BgaD"/>
    <property type="match status" value="1"/>
</dbReference>
<dbReference type="InterPro" id="IPR006103">
    <property type="entry name" value="Glyco_hydro_2_cat"/>
</dbReference>
<dbReference type="Pfam" id="PF00703">
    <property type="entry name" value="Glyco_hydro_2"/>
    <property type="match status" value="1"/>
</dbReference>
<dbReference type="InterPro" id="IPR036156">
    <property type="entry name" value="Beta-gal/glucu_dom_sf"/>
</dbReference>
<dbReference type="InterPro" id="IPR023230">
    <property type="entry name" value="Glyco_hydro_2_CS"/>
</dbReference>
<dbReference type="SUPFAM" id="SSF51445">
    <property type="entry name" value="(Trans)glycosidases"/>
    <property type="match status" value="1"/>
</dbReference>
<keyword evidence="3 5" id="KW-0326">Glycosidase</keyword>
<comment type="caution">
    <text evidence="8">The sequence shown here is derived from an EMBL/GenBank/DDBJ whole genome shotgun (WGS) entry which is preliminary data.</text>
</comment>
<reference evidence="8" key="2">
    <citation type="submission" date="2023-05" db="EMBL/GenBank/DDBJ databases">
        <authorList>
            <consortium name="Lawrence Berkeley National Laboratory"/>
            <person name="Steindorff A."/>
            <person name="Hensen N."/>
            <person name="Bonometti L."/>
            <person name="Westerberg I."/>
            <person name="Brannstrom I.O."/>
            <person name="Guillou S."/>
            <person name="Cros-Aarteil S."/>
            <person name="Calhoun S."/>
            <person name="Haridas S."/>
            <person name="Kuo A."/>
            <person name="Mondo S."/>
            <person name="Pangilinan J."/>
            <person name="Riley R."/>
            <person name="Labutti K."/>
            <person name="Andreopoulos B."/>
            <person name="Lipzen A."/>
            <person name="Chen C."/>
            <person name="Yanf M."/>
            <person name="Daum C."/>
            <person name="Ng V."/>
            <person name="Clum A."/>
            <person name="Ohm R."/>
            <person name="Martin F."/>
            <person name="Silar P."/>
            <person name="Natvig D."/>
            <person name="Lalanne C."/>
            <person name="Gautier V."/>
            <person name="Ament-Velasquez S.L."/>
            <person name="Kruys A."/>
            <person name="Hutchinson M.I."/>
            <person name="Powell A.J."/>
            <person name="Barry K."/>
            <person name="Miller A.N."/>
            <person name="Grigoriev I.V."/>
            <person name="Debuchy R."/>
            <person name="Gladieux P."/>
            <person name="Thoren M.H."/>
            <person name="Johannesson H."/>
        </authorList>
    </citation>
    <scope>NUCLEOTIDE SEQUENCE</scope>
    <source>
        <strain evidence="8">CBS 990.96</strain>
    </source>
</reference>
<protein>
    <recommendedName>
        <fullName evidence="4">Lactase</fullName>
    </recommendedName>
</protein>
<dbReference type="InterPro" id="IPR006101">
    <property type="entry name" value="Glyco_hydro_2"/>
</dbReference>
<keyword evidence="2 5" id="KW-0378">Hydrolase</keyword>
<dbReference type="InterPro" id="IPR004199">
    <property type="entry name" value="B-gal_small/dom_5"/>
</dbReference>
<dbReference type="InterPro" id="IPR023232">
    <property type="entry name" value="Glyco_hydro_2_AS"/>
</dbReference>
<dbReference type="PRINTS" id="PR00132">
    <property type="entry name" value="GLHYDRLASE2"/>
</dbReference>
<dbReference type="Pfam" id="PF02837">
    <property type="entry name" value="Glyco_hydro_2_N"/>
    <property type="match status" value="1"/>
</dbReference>
<reference evidence="8" key="1">
    <citation type="journal article" date="2023" name="Mol. Phylogenet. Evol.">
        <title>Genome-scale phylogeny and comparative genomics of the fungal order Sordariales.</title>
        <authorList>
            <person name="Hensen N."/>
            <person name="Bonometti L."/>
            <person name="Westerberg I."/>
            <person name="Brannstrom I.O."/>
            <person name="Guillou S."/>
            <person name="Cros-Aarteil S."/>
            <person name="Calhoun S."/>
            <person name="Haridas S."/>
            <person name="Kuo A."/>
            <person name="Mondo S."/>
            <person name="Pangilinan J."/>
            <person name="Riley R."/>
            <person name="LaButti K."/>
            <person name="Andreopoulos B."/>
            <person name="Lipzen A."/>
            <person name="Chen C."/>
            <person name="Yan M."/>
            <person name="Daum C."/>
            <person name="Ng V."/>
            <person name="Clum A."/>
            <person name="Steindorff A."/>
            <person name="Ohm R.A."/>
            <person name="Martin F."/>
            <person name="Silar P."/>
            <person name="Natvig D.O."/>
            <person name="Lalanne C."/>
            <person name="Gautier V."/>
            <person name="Ament-Velasquez S.L."/>
            <person name="Kruys A."/>
            <person name="Hutchinson M.I."/>
            <person name="Powell A.J."/>
            <person name="Barry K."/>
            <person name="Miller A.N."/>
            <person name="Grigoriev I.V."/>
            <person name="Debuchy R."/>
            <person name="Gladieux P."/>
            <person name="Hiltunen Thoren M."/>
            <person name="Johannesson H."/>
        </authorList>
    </citation>
    <scope>NUCLEOTIDE SEQUENCE</scope>
    <source>
        <strain evidence="8">CBS 990.96</strain>
    </source>
</reference>
<feature type="domain" description="Beta galactosidase small chain/" evidence="7">
    <location>
        <begin position="777"/>
        <end position="1065"/>
    </location>
</feature>
<dbReference type="Pfam" id="PF02836">
    <property type="entry name" value="Glyco_hydro_2_C"/>
    <property type="match status" value="1"/>
</dbReference>
<keyword evidence="9" id="KW-1185">Reference proteome</keyword>
<dbReference type="InterPro" id="IPR011013">
    <property type="entry name" value="Gal_mutarotase_sf_dom"/>
</dbReference>